<evidence type="ECO:0000313" key="1">
    <source>
        <dbReference type="EMBL" id="GAB1227269.1"/>
    </source>
</evidence>
<evidence type="ECO:0000313" key="2">
    <source>
        <dbReference type="Proteomes" id="UP001628156"/>
    </source>
</evidence>
<reference evidence="1 2" key="1">
    <citation type="journal article" date="2019" name="PLoS Negl. Trop. Dis.">
        <title>Whole genome sequencing of Entamoeba nuttalli reveals mammalian host-related molecular signatures and a novel octapeptide-repeat surface protein.</title>
        <authorList>
            <person name="Tanaka M."/>
            <person name="Makiuchi T."/>
            <person name="Komiyama T."/>
            <person name="Shiina T."/>
            <person name="Osaki K."/>
            <person name="Tachibana H."/>
        </authorList>
    </citation>
    <scope>NUCLEOTIDE SEQUENCE [LARGE SCALE GENOMIC DNA]</scope>
    <source>
        <strain evidence="1 2">P19-061405</strain>
    </source>
</reference>
<proteinExistence type="predicted"/>
<dbReference type="Proteomes" id="UP001628156">
    <property type="component" value="Unassembled WGS sequence"/>
</dbReference>
<accession>A0ABQ0DWP3</accession>
<name>A0ABQ0DWP3_9EUKA</name>
<protein>
    <submittedName>
        <fullName evidence="1">Uncharacterized protein</fullName>
    </submittedName>
</protein>
<dbReference type="EMBL" id="BAAFRS010000329">
    <property type="protein sequence ID" value="GAB1227269.1"/>
    <property type="molecule type" value="Genomic_DNA"/>
</dbReference>
<comment type="caution">
    <text evidence="1">The sequence shown here is derived from an EMBL/GenBank/DDBJ whole genome shotgun (WGS) entry which is preliminary data.</text>
</comment>
<keyword evidence="2" id="KW-1185">Reference proteome</keyword>
<gene>
    <name evidence="1" type="ORF">ENUP19_0329G0014</name>
</gene>
<organism evidence="1 2">
    <name type="scientific">Entamoeba nuttalli</name>
    <dbReference type="NCBI Taxonomy" id="412467"/>
    <lineage>
        <taxon>Eukaryota</taxon>
        <taxon>Amoebozoa</taxon>
        <taxon>Evosea</taxon>
        <taxon>Archamoebae</taxon>
        <taxon>Mastigamoebida</taxon>
        <taxon>Entamoebidae</taxon>
        <taxon>Entamoeba</taxon>
    </lineage>
</organism>
<sequence>MNEDMSYLTKEESTTEDGCALRYFNYLYELLVSIFFPQQQLKKVNKQLSVFFEDEDNELVSNKVCVDGFLGKFNETQLQHELLDYRFGPESTFCGKSFKEIFKEKGFNNLKIVFDTEDYYIHRCQVYNESIDMQHLLIQLFIRCDHTLFIWSSKSFSNSIFQEQLVKGNEFIKNHFKHPNLNVTIVEWLRVQDYRHYCKNKMLLPSQLHTGLGLTREIHYCVQHYAKQSQRDGISNTPEQWHNALQYLRLNPPFKFLNPAYEGIFLSINEAVKNDIKEKGFAEVVWALTSKCLKRKDNGERFEWIKMEQISPMSQELKMYFNSNEYNALVNENYHPENLFIDWDLFYPVHND</sequence>